<feature type="transmembrane region" description="Helical" evidence="1">
    <location>
        <begin position="33"/>
        <end position="60"/>
    </location>
</feature>
<keyword evidence="1" id="KW-1133">Transmembrane helix</keyword>
<accession>A0A3R9Q6Y9</accession>
<comment type="caution">
    <text evidence="2">The sequence shown here is derived from an EMBL/GenBank/DDBJ whole genome shotgun (WGS) entry which is preliminary data.</text>
</comment>
<keyword evidence="3" id="KW-1185">Reference proteome</keyword>
<organism evidence="2 3">
    <name type="scientific">Salibacterium salarium</name>
    <dbReference type="NCBI Taxonomy" id="284579"/>
    <lineage>
        <taxon>Bacteria</taxon>
        <taxon>Bacillati</taxon>
        <taxon>Bacillota</taxon>
        <taxon>Bacilli</taxon>
        <taxon>Bacillales</taxon>
        <taxon>Bacillaceae</taxon>
    </lineage>
</organism>
<feature type="transmembrane region" description="Helical" evidence="1">
    <location>
        <begin position="385"/>
        <end position="409"/>
    </location>
</feature>
<evidence type="ECO:0000313" key="2">
    <source>
        <dbReference type="EMBL" id="RSL34986.1"/>
    </source>
</evidence>
<dbReference type="OrthoDB" id="37830at2"/>
<dbReference type="Pfam" id="PF16933">
    <property type="entry name" value="PelG"/>
    <property type="match status" value="1"/>
</dbReference>
<feature type="transmembrane region" description="Helical" evidence="1">
    <location>
        <begin position="442"/>
        <end position="462"/>
    </location>
</feature>
<gene>
    <name evidence="2" type="ORF">D7Z54_03050</name>
</gene>
<feature type="transmembrane region" description="Helical" evidence="1">
    <location>
        <begin position="416"/>
        <end position="436"/>
    </location>
</feature>
<feature type="transmembrane region" description="Helical" evidence="1">
    <location>
        <begin position="253"/>
        <end position="273"/>
    </location>
</feature>
<feature type="transmembrane region" description="Helical" evidence="1">
    <location>
        <begin position="72"/>
        <end position="90"/>
    </location>
</feature>
<feature type="transmembrane region" description="Helical" evidence="1">
    <location>
        <begin position="141"/>
        <end position="163"/>
    </location>
</feature>
<evidence type="ECO:0008006" key="4">
    <source>
        <dbReference type="Google" id="ProtNLM"/>
    </source>
</evidence>
<dbReference type="AlphaFoldDB" id="A0A3R9Q6Y9"/>
<sequence length="498" mass="56625">MVCTESEVNKVAGIGFHLQGLFEEKSLYSKVRAYGLAGLVAAGPWIIITLTMAIIQWMIYQFSAVSSEERELFIFSVSYCFIFSQLLFSTQQMTVTRYVSDLMYNNELSKVFPAFLGTTKVVTVLALGVWGIFFLVSPLSYLYKFVLLALFLTINYMWILLLFLSAAKHYKAIGWSFLTGGLCSVFLAIVVIGNNGIWLTGKYPVPLQLTISIMIGMLVTVAGLMMVLLRTFPMWKSNGEFAYFTYYGRFPSLFWIGFLYTLGIWVCNWIIWFGEGSKVVAGSFIVHPIYDMAIFWSYLTILPVMILFIISVETRFYKYYKTFFSYVNEGGTLNQIRRAKQKMNKVLFQEIQRLVRSQMVVTVIVVLNAGYLLSFLNVNENVVQIFRLTAIGAFANGILLVMLLLLLYFEDRKGALYSAIIFFAINGGLTVSFLSFGYEGYGLSFSIGSLIGFVFAAVRLSIYLQRIDYHGFCGQGTQVNMSANRFQKLGEWLEHRQL</sequence>
<dbReference type="Proteomes" id="UP000275076">
    <property type="component" value="Unassembled WGS sequence"/>
</dbReference>
<feature type="transmembrane region" description="Helical" evidence="1">
    <location>
        <begin position="209"/>
        <end position="232"/>
    </location>
</feature>
<dbReference type="EMBL" id="RBVX01000002">
    <property type="protein sequence ID" value="RSL34986.1"/>
    <property type="molecule type" value="Genomic_DNA"/>
</dbReference>
<dbReference type="InterPro" id="IPR031617">
    <property type="entry name" value="PelG"/>
</dbReference>
<feature type="transmembrane region" description="Helical" evidence="1">
    <location>
        <begin position="111"/>
        <end position="135"/>
    </location>
</feature>
<keyword evidence="1" id="KW-0472">Membrane</keyword>
<feature type="transmembrane region" description="Helical" evidence="1">
    <location>
        <begin position="293"/>
        <end position="312"/>
    </location>
</feature>
<name>A0A3R9Q6Y9_9BACI</name>
<feature type="transmembrane region" description="Helical" evidence="1">
    <location>
        <begin position="354"/>
        <end position="373"/>
    </location>
</feature>
<evidence type="ECO:0000256" key="1">
    <source>
        <dbReference type="SAM" id="Phobius"/>
    </source>
</evidence>
<evidence type="ECO:0000313" key="3">
    <source>
        <dbReference type="Proteomes" id="UP000275076"/>
    </source>
</evidence>
<keyword evidence="1" id="KW-0812">Transmembrane</keyword>
<reference evidence="2 3" key="1">
    <citation type="submission" date="2018-10" db="EMBL/GenBank/DDBJ databases">
        <title>Draft genome sequence of Bacillus salarius IM0101, isolated from a hypersaline soil in Inner Mongolia, China.</title>
        <authorList>
            <person name="Yamprayoonswat W."/>
            <person name="Boonvisut S."/>
            <person name="Jumpathong W."/>
            <person name="Sittihan S."/>
            <person name="Ruangsuj P."/>
            <person name="Wanthongcharoen S."/>
            <person name="Thongpramul N."/>
            <person name="Pimmason S."/>
            <person name="Yu B."/>
            <person name="Yasawong M."/>
        </authorList>
    </citation>
    <scope>NUCLEOTIDE SEQUENCE [LARGE SCALE GENOMIC DNA]</scope>
    <source>
        <strain evidence="2 3">IM0101</strain>
    </source>
</reference>
<feature type="transmembrane region" description="Helical" evidence="1">
    <location>
        <begin position="175"/>
        <end position="197"/>
    </location>
</feature>
<protein>
    <recommendedName>
        <fullName evidence="4">Exopolysaccharide Pel transporter PelG</fullName>
    </recommendedName>
</protein>
<proteinExistence type="predicted"/>